<protein>
    <submittedName>
        <fullName evidence="1">Regulator of chromosome condensation-like protein</fullName>
    </submittedName>
</protein>
<dbReference type="InterPro" id="IPR051553">
    <property type="entry name" value="Ran_GTPase-activating"/>
</dbReference>
<organism evidence="1">
    <name type="scientific">Hyperionvirus sp</name>
    <dbReference type="NCBI Taxonomy" id="2487770"/>
    <lineage>
        <taxon>Viruses</taxon>
        <taxon>Varidnaviria</taxon>
        <taxon>Bamfordvirae</taxon>
        <taxon>Nucleocytoviricota</taxon>
        <taxon>Megaviricetes</taxon>
        <taxon>Imitervirales</taxon>
        <taxon>Mimiviridae</taxon>
        <taxon>Klosneuvirinae</taxon>
    </lineage>
</organism>
<dbReference type="Pfam" id="PF13540">
    <property type="entry name" value="RCC1_2"/>
    <property type="match status" value="1"/>
</dbReference>
<evidence type="ECO:0000313" key="1">
    <source>
        <dbReference type="EMBL" id="AYV83348.1"/>
    </source>
</evidence>
<sequence length="423" mass="48451">MVCKLRKDIIAELDLGSLFRNLILDIQYIIINYYHGAIYILDDSEIKCDWGRLLKENFGQNYDKDIYCSDDLNRIYLGNCCQEKINIVSRGAMMLVQINERMVTVYRIVRYRNGATLVQSFELVCLGVLEFAKEIVRISCGSKHVVVQLVDRVVMAQITILEEIKMDQFKEIGGIPMNIADISSGFNHALFLLTDGRLMLYAGEMGKIPFVKDLPGKVVKISCGTDHSAIVLEDGRLLTSGSNWYGQLGDKVRWDKGRSLYTYSDFHEVNNLPRNIVRLVCTHYNTFILFSDGVLMACGYNGWGELGIVDTSSWLEFRIIKDVPKKIANINGGDCFSVIQLTDGTLLSTGYNDNYQLGYQYKYKYKNKNFRSKYSPIMHPEKNISRIICGDYFLLIHHTDNNLTTHGLKSFKNDDYQLKLRLD</sequence>
<name>A0A3G5A830_9VIRU</name>
<reference evidence="1" key="1">
    <citation type="submission" date="2018-10" db="EMBL/GenBank/DDBJ databases">
        <title>Hidden diversity of soil giant viruses.</title>
        <authorList>
            <person name="Schulz F."/>
            <person name="Alteio L."/>
            <person name="Goudeau D."/>
            <person name="Ryan E.M."/>
            <person name="Malmstrom R.R."/>
            <person name="Blanchard J."/>
            <person name="Woyke T."/>
        </authorList>
    </citation>
    <scope>NUCLEOTIDE SEQUENCE</scope>
    <source>
        <strain evidence="1">HYV1</strain>
    </source>
</reference>
<proteinExistence type="predicted"/>
<dbReference type="SUPFAM" id="SSF50985">
    <property type="entry name" value="RCC1/BLIP-II"/>
    <property type="match status" value="1"/>
</dbReference>
<dbReference type="PANTHER" id="PTHR45982:SF1">
    <property type="entry name" value="REGULATOR OF CHROMOSOME CONDENSATION"/>
    <property type="match status" value="1"/>
</dbReference>
<dbReference type="EMBL" id="MK072388">
    <property type="protein sequence ID" value="AYV83348.1"/>
    <property type="molecule type" value="Genomic_DNA"/>
</dbReference>
<dbReference type="Gene3D" id="2.130.10.30">
    <property type="entry name" value="Regulator of chromosome condensation 1/beta-lactamase-inhibitor protein II"/>
    <property type="match status" value="1"/>
</dbReference>
<dbReference type="PANTHER" id="PTHR45982">
    <property type="entry name" value="REGULATOR OF CHROMOSOME CONDENSATION"/>
    <property type="match status" value="1"/>
</dbReference>
<dbReference type="InterPro" id="IPR009091">
    <property type="entry name" value="RCC1/BLIP-II"/>
</dbReference>
<accession>A0A3G5A830</accession>
<gene>
    <name evidence="1" type="ORF">Hyperionvirus6_29</name>
</gene>